<protein>
    <recommendedName>
        <fullName evidence="4">Right handed beta helix domain-containing protein</fullName>
    </recommendedName>
</protein>
<gene>
    <name evidence="2" type="ORF">XM47_13445</name>
</gene>
<evidence type="ECO:0000313" key="3">
    <source>
        <dbReference type="Proteomes" id="UP000037600"/>
    </source>
</evidence>
<proteinExistence type="predicted"/>
<dbReference type="Gene3D" id="2.160.20.10">
    <property type="entry name" value="Single-stranded right-handed beta-helix, Pectin lyase-like"/>
    <property type="match status" value="1"/>
</dbReference>
<organism evidence="2 3">
    <name type="scientific">Catenovulum maritimum</name>
    <dbReference type="NCBI Taxonomy" id="1513271"/>
    <lineage>
        <taxon>Bacteria</taxon>
        <taxon>Pseudomonadati</taxon>
        <taxon>Pseudomonadota</taxon>
        <taxon>Gammaproteobacteria</taxon>
        <taxon>Alteromonadales</taxon>
        <taxon>Alteromonadaceae</taxon>
        <taxon>Catenovulum</taxon>
    </lineage>
</organism>
<dbReference type="InterPro" id="IPR011050">
    <property type="entry name" value="Pectin_lyase_fold/virulence"/>
</dbReference>
<dbReference type="Proteomes" id="UP000037600">
    <property type="component" value="Unassembled WGS sequence"/>
</dbReference>
<dbReference type="STRING" id="1513271.XM47_13445"/>
<sequence length="347" mass="38208">MNLIRHLINLFTRVSCWTLCLLCFSSQAFIKNNEIIVDGISYQEVKKANQAIKDNSQVYIGPGIYITGMHIKSNNVTITGSANTHFINAVIKDKGTFVVSGDDVTIENIECSQVKASSNNGACIRQEGKDLTVLGVNFHNSQQGILQNPKTNSLTIRYSRFENLGKAGRAHAIYAQGESLLIKDSVFLSSKDQGHEIKARSRRVVIEDTLIASLTGNDSRLIDISNGGELTINNCILQQGNSTVNKQAIGFGLEGTSPLRKNSIEITKSLIILERERGNTFLALPKEKSGIKILVNQNVIVGKATDTKHYQEGNSFYNDRLGANLSSYQLPEINNLPLLLEILNNNE</sequence>
<dbReference type="AlphaFoldDB" id="A0A0J8GTJ9"/>
<dbReference type="EMBL" id="LAZL01000022">
    <property type="protein sequence ID" value="KMT64639.1"/>
    <property type="molecule type" value="Genomic_DNA"/>
</dbReference>
<dbReference type="SUPFAM" id="SSF51126">
    <property type="entry name" value="Pectin lyase-like"/>
    <property type="match status" value="1"/>
</dbReference>
<name>A0A0J8GTJ9_9ALTE</name>
<evidence type="ECO:0008006" key="4">
    <source>
        <dbReference type="Google" id="ProtNLM"/>
    </source>
</evidence>
<comment type="caution">
    <text evidence="2">The sequence shown here is derived from an EMBL/GenBank/DDBJ whole genome shotgun (WGS) entry which is preliminary data.</text>
</comment>
<reference evidence="2 3" key="1">
    <citation type="submission" date="2015-04" db="EMBL/GenBank/DDBJ databases">
        <title>Draft Genome Sequence of the Novel Agar-Digesting Marine Bacterium Q1.</title>
        <authorList>
            <person name="Li Y."/>
            <person name="Li D."/>
            <person name="Chen G."/>
            <person name="Du Z."/>
        </authorList>
    </citation>
    <scope>NUCLEOTIDE SEQUENCE [LARGE SCALE GENOMIC DNA]</scope>
    <source>
        <strain evidence="2 3">Q1</strain>
    </source>
</reference>
<keyword evidence="3" id="KW-1185">Reference proteome</keyword>
<feature type="signal peptide" evidence="1">
    <location>
        <begin position="1"/>
        <end position="30"/>
    </location>
</feature>
<dbReference type="OrthoDB" id="7055135at2"/>
<accession>A0A0J8GTJ9</accession>
<feature type="chain" id="PRO_5005298725" description="Right handed beta helix domain-containing protein" evidence="1">
    <location>
        <begin position="31"/>
        <end position="347"/>
    </location>
</feature>
<dbReference type="InterPro" id="IPR012334">
    <property type="entry name" value="Pectin_lyas_fold"/>
</dbReference>
<dbReference type="RefSeq" id="WP_048693470.1">
    <property type="nucleotide sequence ID" value="NZ_KQ130495.1"/>
</dbReference>
<keyword evidence="1" id="KW-0732">Signal</keyword>
<evidence type="ECO:0000256" key="1">
    <source>
        <dbReference type="SAM" id="SignalP"/>
    </source>
</evidence>
<evidence type="ECO:0000313" key="2">
    <source>
        <dbReference type="EMBL" id="KMT64639.1"/>
    </source>
</evidence>